<feature type="transmembrane region" description="Helical" evidence="8">
    <location>
        <begin position="418"/>
        <end position="439"/>
    </location>
</feature>
<dbReference type="FunCoup" id="D8RRD4">
    <property type="interactions" value="1852"/>
</dbReference>
<evidence type="ECO:0000259" key="10">
    <source>
        <dbReference type="Pfam" id="PF13967"/>
    </source>
</evidence>
<keyword evidence="4 8" id="KW-0812">Transmembrane</keyword>
<dbReference type="Proteomes" id="UP000001514">
    <property type="component" value="Unassembled WGS sequence"/>
</dbReference>
<dbReference type="AlphaFoldDB" id="D8RRD4"/>
<dbReference type="HOGENOM" id="CLU_002458_7_1_1"/>
<evidence type="ECO:0000256" key="4">
    <source>
        <dbReference type="ARBA" id="ARBA00022692"/>
    </source>
</evidence>
<sequence length="759" mass="87305">MATLQDLGVAAAINIISAFIFLLVFAFLKLQPANARVYYPKWYLKGVRQGSSRSDERGSLLRFVNLNYKSYLHFLDWMRDALRMPEGELIAHAGLDSVVYLRIYLLGLKVFVPLMLLGFLVLVPVNVTDSNIQTGKIFGTDIDKISLTNIREKSPRLWAHVVMTYVFTAWTCFMLFTEYKTVARMRFQFLAAEARRPDQFTVLVRQVPLDPDEPISTHIDHFFRVNHPDYYLCNQVIYNANKLAKLVKKREGLQNWLDYYQLQFQRKNTERPMTKTGLWGLWGQKVDAIQYYTDGINQISKEAAAERERVLNDDSSKLPVAFVSFRSRWGAAVCAQTQQTRDPTVWLTEWAPEPRDVYWRNLSVPYLQLTMRKLFITGAVFLLIFFYIIPVTFVQSLANLEGIEKKLTFLRPIIEAKFIKSFLQGFLPGLALKLFLHFLPKLLMFMSKIEGHLALSQLEVSTSAKYYYFMVVNVFFASVIAGAAFEQLKTFFQQSPSQIPVILAGSIPQKATFFITYIMVDGWASIAADIMRIKPLIVYHLKNMFLVKTDKDRENAMSPGSAGFDTVFPQLELYFLLGTVYSIITPFILPFIIVYLAFAYVVYRHQVINVYDPEYESAAAFWPHIHNRIIVSLLVEQITLFGVFAGKRAAASTPLLIGLPIMTIVFHYYCKNRFEPAFRKYPLEEAMSKDIVDRATHPNWNIKTYLQNSYMHPVFKDSEEEMDEEGFDAERSTLVPTKRSSRSNTPAPSANGEESPFHG</sequence>
<dbReference type="Gramene" id="EFJ25224">
    <property type="protein sequence ID" value="EFJ25224"/>
    <property type="gene ID" value="SELMODRAFT_442177"/>
</dbReference>
<keyword evidence="13" id="KW-1185">Reference proteome</keyword>
<evidence type="ECO:0000256" key="2">
    <source>
        <dbReference type="ARBA" id="ARBA00007779"/>
    </source>
</evidence>
<dbReference type="InParanoid" id="D8RRD4"/>
<feature type="transmembrane region" description="Helical" evidence="8">
    <location>
        <begin position="466"/>
        <end position="485"/>
    </location>
</feature>
<feature type="transmembrane region" description="Helical" evidence="8">
    <location>
        <begin position="374"/>
        <end position="398"/>
    </location>
</feature>
<dbReference type="InterPro" id="IPR045122">
    <property type="entry name" value="Csc1-like"/>
</dbReference>
<evidence type="ECO:0000313" key="13">
    <source>
        <dbReference type="Proteomes" id="UP000001514"/>
    </source>
</evidence>
<evidence type="ECO:0000256" key="1">
    <source>
        <dbReference type="ARBA" id="ARBA00004141"/>
    </source>
</evidence>
<feature type="transmembrane region" description="Helical" evidence="8">
    <location>
        <begin position="157"/>
        <end position="176"/>
    </location>
</feature>
<dbReference type="GO" id="GO:0005227">
    <property type="term" value="F:calcium-activated cation channel activity"/>
    <property type="evidence" value="ECO:0000318"/>
    <property type="project" value="GO_Central"/>
</dbReference>
<evidence type="ECO:0000259" key="9">
    <source>
        <dbReference type="Pfam" id="PF02714"/>
    </source>
</evidence>
<evidence type="ECO:0008006" key="14">
    <source>
        <dbReference type="Google" id="ProtNLM"/>
    </source>
</evidence>
<dbReference type="OMA" id="MQNWLVY"/>
<dbReference type="GO" id="GO:0005886">
    <property type="term" value="C:plasma membrane"/>
    <property type="evidence" value="ECO:0000318"/>
    <property type="project" value="GO_Central"/>
</dbReference>
<evidence type="ECO:0000256" key="8">
    <source>
        <dbReference type="SAM" id="Phobius"/>
    </source>
</evidence>
<evidence type="ECO:0000256" key="7">
    <source>
        <dbReference type="SAM" id="MobiDB-lite"/>
    </source>
</evidence>
<name>D8RRD4_SELML</name>
<accession>D8RRD4</accession>
<dbReference type="Pfam" id="PF02714">
    <property type="entry name" value="RSN1_7TM"/>
    <property type="match status" value="1"/>
</dbReference>
<feature type="transmembrane region" description="Helical" evidence="8">
    <location>
        <begin position="651"/>
        <end position="670"/>
    </location>
</feature>
<feature type="transmembrane region" description="Helical" evidence="8">
    <location>
        <begin position="6"/>
        <end position="28"/>
    </location>
</feature>
<dbReference type="eggNOG" id="KOG1134">
    <property type="taxonomic scope" value="Eukaryota"/>
</dbReference>
<evidence type="ECO:0000256" key="5">
    <source>
        <dbReference type="ARBA" id="ARBA00022989"/>
    </source>
</evidence>
<feature type="transmembrane region" description="Helical" evidence="8">
    <location>
        <begin position="103"/>
        <end position="123"/>
    </location>
</feature>
<comment type="similarity">
    <text evidence="2">Belongs to the CSC1 (TC 1.A.17) family.</text>
</comment>
<dbReference type="OrthoDB" id="1689567at2759"/>
<keyword evidence="3" id="KW-0813">Transport</keyword>
<comment type="subcellular location">
    <subcellularLocation>
        <location evidence="1">Membrane</location>
        <topology evidence="1">Multi-pass membrane protein</topology>
    </subcellularLocation>
</comment>
<dbReference type="PANTHER" id="PTHR13018:SF5">
    <property type="entry name" value="RE44586P"/>
    <property type="match status" value="1"/>
</dbReference>
<proteinExistence type="inferred from homology"/>
<dbReference type="InterPro" id="IPR003864">
    <property type="entry name" value="CSC1/OSCA1-like_7TM"/>
</dbReference>
<evidence type="ECO:0000256" key="6">
    <source>
        <dbReference type="ARBA" id="ARBA00023136"/>
    </source>
</evidence>
<evidence type="ECO:0000256" key="3">
    <source>
        <dbReference type="ARBA" id="ARBA00022448"/>
    </source>
</evidence>
<gene>
    <name evidence="12" type="ORF">SELMODRAFT_442177</name>
</gene>
<keyword evidence="6 8" id="KW-0472">Membrane</keyword>
<evidence type="ECO:0000259" key="11">
    <source>
        <dbReference type="Pfam" id="PF14703"/>
    </source>
</evidence>
<feature type="domain" description="CSC1/OSCA1-like 7TM region" evidence="9">
    <location>
        <begin position="372"/>
        <end position="644"/>
    </location>
</feature>
<reference evidence="12 13" key="1">
    <citation type="journal article" date="2011" name="Science">
        <title>The Selaginella genome identifies genetic changes associated with the evolution of vascular plants.</title>
        <authorList>
            <person name="Banks J.A."/>
            <person name="Nishiyama T."/>
            <person name="Hasebe M."/>
            <person name="Bowman J.L."/>
            <person name="Gribskov M."/>
            <person name="dePamphilis C."/>
            <person name="Albert V.A."/>
            <person name="Aono N."/>
            <person name="Aoyama T."/>
            <person name="Ambrose B.A."/>
            <person name="Ashton N.W."/>
            <person name="Axtell M.J."/>
            <person name="Barker E."/>
            <person name="Barker M.S."/>
            <person name="Bennetzen J.L."/>
            <person name="Bonawitz N.D."/>
            <person name="Chapple C."/>
            <person name="Cheng C."/>
            <person name="Correa L.G."/>
            <person name="Dacre M."/>
            <person name="DeBarry J."/>
            <person name="Dreyer I."/>
            <person name="Elias M."/>
            <person name="Engstrom E.M."/>
            <person name="Estelle M."/>
            <person name="Feng L."/>
            <person name="Finet C."/>
            <person name="Floyd S.K."/>
            <person name="Frommer W.B."/>
            <person name="Fujita T."/>
            <person name="Gramzow L."/>
            <person name="Gutensohn M."/>
            <person name="Harholt J."/>
            <person name="Hattori M."/>
            <person name="Heyl A."/>
            <person name="Hirai T."/>
            <person name="Hiwatashi Y."/>
            <person name="Ishikawa M."/>
            <person name="Iwata M."/>
            <person name="Karol K.G."/>
            <person name="Koehler B."/>
            <person name="Kolukisaoglu U."/>
            <person name="Kubo M."/>
            <person name="Kurata T."/>
            <person name="Lalonde S."/>
            <person name="Li K."/>
            <person name="Li Y."/>
            <person name="Litt A."/>
            <person name="Lyons E."/>
            <person name="Manning G."/>
            <person name="Maruyama T."/>
            <person name="Michael T.P."/>
            <person name="Mikami K."/>
            <person name="Miyazaki S."/>
            <person name="Morinaga S."/>
            <person name="Murata T."/>
            <person name="Mueller-Roeber B."/>
            <person name="Nelson D.R."/>
            <person name="Obara M."/>
            <person name="Oguri Y."/>
            <person name="Olmstead R.G."/>
            <person name="Onodera N."/>
            <person name="Petersen B.L."/>
            <person name="Pils B."/>
            <person name="Prigge M."/>
            <person name="Rensing S.A."/>
            <person name="Riano-Pachon D.M."/>
            <person name="Roberts A.W."/>
            <person name="Sato Y."/>
            <person name="Scheller H.V."/>
            <person name="Schulz B."/>
            <person name="Schulz C."/>
            <person name="Shakirov E.V."/>
            <person name="Shibagaki N."/>
            <person name="Shinohara N."/>
            <person name="Shippen D.E."/>
            <person name="Soerensen I."/>
            <person name="Sotooka R."/>
            <person name="Sugimoto N."/>
            <person name="Sugita M."/>
            <person name="Sumikawa N."/>
            <person name="Tanurdzic M."/>
            <person name="Theissen G."/>
            <person name="Ulvskov P."/>
            <person name="Wakazuki S."/>
            <person name="Weng J.K."/>
            <person name="Willats W.W."/>
            <person name="Wipf D."/>
            <person name="Wolf P.G."/>
            <person name="Yang L."/>
            <person name="Zimmer A.D."/>
            <person name="Zhu Q."/>
            <person name="Mitros T."/>
            <person name="Hellsten U."/>
            <person name="Loque D."/>
            <person name="Otillar R."/>
            <person name="Salamov A."/>
            <person name="Schmutz J."/>
            <person name="Shapiro H."/>
            <person name="Lindquist E."/>
            <person name="Lucas S."/>
            <person name="Rokhsar D."/>
            <person name="Grigoriev I.V."/>
        </authorList>
    </citation>
    <scope>NUCLEOTIDE SEQUENCE [LARGE SCALE GENOMIC DNA]</scope>
</reference>
<dbReference type="Pfam" id="PF14703">
    <property type="entry name" value="PHM7_cyt"/>
    <property type="match status" value="1"/>
</dbReference>
<dbReference type="KEGG" id="smo:SELMODRAFT_442177"/>
<dbReference type="InterPro" id="IPR027815">
    <property type="entry name" value="CSC1/OSCA1-like_cyt"/>
</dbReference>
<dbReference type="EMBL" id="GL377587">
    <property type="protein sequence ID" value="EFJ25224.1"/>
    <property type="molecule type" value="Genomic_DNA"/>
</dbReference>
<feature type="region of interest" description="Disordered" evidence="7">
    <location>
        <begin position="719"/>
        <end position="759"/>
    </location>
</feature>
<feature type="domain" description="CSC1/OSCA1-like N-terminal transmembrane" evidence="10">
    <location>
        <begin position="7"/>
        <end position="178"/>
    </location>
</feature>
<dbReference type="Pfam" id="PF13967">
    <property type="entry name" value="RSN1_TM"/>
    <property type="match status" value="1"/>
</dbReference>
<organism evidence="13">
    <name type="scientific">Selaginella moellendorffii</name>
    <name type="common">Spikemoss</name>
    <dbReference type="NCBI Taxonomy" id="88036"/>
    <lineage>
        <taxon>Eukaryota</taxon>
        <taxon>Viridiplantae</taxon>
        <taxon>Streptophyta</taxon>
        <taxon>Embryophyta</taxon>
        <taxon>Tracheophyta</taxon>
        <taxon>Lycopodiopsida</taxon>
        <taxon>Selaginellales</taxon>
        <taxon>Selaginellaceae</taxon>
        <taxon>Selaginella</taxon>
    </lineage>
</organism>
<dbReference type="PANTHER" id="PTHR13018">
    <property type="entry name" value="PROBABLE MEMBRANE PROTEIN DUF221-RELATED"/>
    <property type="match status" value="1"/>
</dbReference>
<protein>
    <recommendedName>
        <fullName evidence="14">ERD4-related membrane protein</fullName>
    </recommendedName>
</protein>
<feature type="domain" description="CSC1/OSCA1-like cytosolic" evidence="11">
    <location>
        <begin position="199"/>
        <end position="361"/>
    </location>
</feature>
<dbReference type="InterPro" id="IPR032880">
    <property type="entry name" value="CSC1/OSCA1-like_N"/>
</dbReference>
<evidence type="ECO:0000313" key="12">
    <source>
        <dbReference type="EMBL" id="EFJ25224.1"/>
    </source>
</evidence>
<feature type="transmembrane region" description="Helical" evidence="8">
    <location>
        <begin position="573"/>
        <end position="603"/>
    </location>
</feature>
<keyword evidence="5 8" id="KW-1133">Transmembrane helix</keyword>